<dbReference type="Proteomes" id="UP000231673">
    <property type="component" value="Unassembled WGS sequence"/>
</dbReference>
<dbReference type="AlphaFoldDB" id="A0A2M7IDJ7"/>
<dbReference type="Pfam" id="PF07992">
    <property type="entry name" value="Pyr_redox_2"/>
    <property type="match status" value="1"/>
</dbReference>
<accession>A0A2M7IDJ7</accession>
<sequence length="308" mass="33332">MTVYDLIIIGGGPAAITAGIYAARKKIKVLLLTKNWGGQMAWAPEIDNYTGISNVKGLDLVNRMVAHLKENDLEIKEGVEVKKVSLKKDSSLEVRTGEEVYQSRTLIMATGRTPKKINAAGEEKFLGKGISYCAVCDAPLYADRVVAVIGGGNTGINTALEAAKYAARVYILGYQPKSSADQYLQIKAESNPKITFYHNILTHEFKGDNFVSAVVYEDKNTGEKKELAATGVFIAIGSISNSSLVKNMVELNEKKEIKIDCQNASSVKNIFAAGDVTDVSHKQIIVATGEGAKAALNAYNYLNQMKGE</sequence>
<dbReference type="GO" id="GO:0016668">
    <property type="term" value="F:oxidoreductase activity, acting on a sulfur group of donors, NAD(P) as acceptor"/>
    <property type="evidence" value="ECO:0007669"/>
    <property type="project" value="UniProtKB-ARBA"/>
</dbReference>
<comment type="caution">
    <text evidence="7">The sequence shown here is derived from an EMBL/GenBank/DDBJ whole genome shotgun (WGS) entry which is preliminary data.</text>
</comment>
<evidence type="ECO:0000313" key="8">
    <source>
        <dbReference type="Proteomes" id="UP000231673"/>
    </source>
</evidence>
<evidence type="ECO:0000256" key="1">
    <source>
        <dbReference type="ARBA" id="ARBA00022630"/>
    </source>
</evidence>
<keyword evidence="4" id="KW-1015">Disulfide bond</keyword>
<proteinExistence type="predicted"/>
<evidence type="ECO:0000256" key="4">
    <source>
        <dbReference type="ARBA" id="ARBA00023157"/>
    </source>
</evidence>
<dbReference type="EMBL" id="PFGW01000038">
    <property type="protein sequence ID" value="PIW74596.1"/>
    <property type="molecule type" value="Genomic_DNA"/>
</dbReference>
<protein>
    <submittedName>
        <fullName evidence="7">Thioredoxin-disulfide reductase</fullName>
    </submittedName>
</protein>
<dbReference type="InterPro" id="IPR008255">
    <property type="entry name" value="Pyr_nucl-diS_OxRdtase_2_AS"/>
</dbReference>
<dbReference type="PRINTS" id="PR00469">
    <property type="entry name" value="PNDRDTASEII"/>
</dbReference>
<gene>
    <name evidence="7" type="ORF">CO003_01870</name>
</gene>
<evidence type="ECO:0000256" key="3">
    <source>
        <dbReference type="ARBA" id="ARBA00023002"/>
    </source>
</evidence>
<dbReference type="InterPro" id="IPR036188">
    <property type="entry name" value="FAD/NAD-bd_sf"/>
</dbReference>
<dbReference type="PROSITE" id="PS00573">
    <property type="entry name" value="PYRIDINE_REDOX_2"/>
    <property type="match status" value="1"/>
</dbReference>
<reference evidence="8" key="1">
    <citation type="submission" date="2017-09" db="EMBL/GenBank/DDBJ databases">
        <title>Depth-based differentiation of microbial function through sediment-hosted aquifers and enrichment of novel symbionts in the deep terrestrial subsurface.</title>
        <authorList>
            <person name="Probst A.J."/>
            <person name="Ladd B."/>
            <person name="Jarett J.K."/>
            <person name="Geller-Mcgrath D.E."/>
            <person name="Sieber C.M.K."/>
            <person name="Emerson J.B."/>
            <person name="Anantharaman K."/>
            <person name="Thomas B.C."/>
            <person name="Malmstrom R."/>
            <person name="Stieglmeier M."/>
            <person name="Klingl A."/>
            <person name="Woyke T."/>
            <person name="Ryan C.M."/>
            <person name="Banfield J.F."/>
        </authorList>
    </citation>
    <scope>NUCLEOTIDE SEQUENCE [LARGE SCALE GENOMIC DNA]</scope>
</reference>
<evidence type="ECO:0000313" key="7">
    <source>
        <dbReference type="EMBL" id="PIW74596.1"/>
    </source>
</evidence>
<evidence type="ECO:0000259" key="6">
    <source>
        <dbReference type="Pfam" id="PF07992"/>
    </source>
</evidence>
<keyword evidence="3" id="KW-0560">Oxidoreductase</keyword>
<organism evidence="7 8">
    <name type="scientific">Candidatus Portnoybacteria bacterium CG_4_8_14_3_um_filter_44_15</name>
    <dbReference type="NCBI Taxonomy" id="1974803"/>
    <lineage>
        <taxon>Bacteria</taxon>
        <taxon>Candidatus Portnoyibacteriota</taxon>
    </lineage>
</organism>
<name>A0A2M7IDJ7_9BACT</name>
<dbReference type="InterPro" id="IPR023753">
    <property type="entry name" value="FAD/NAD-binding_dom"/>
</dbReference>
<feature type="domain" description="FAD/NAD(P)-binding" evidence="6">
    <location>
        <begin position="4"/>
        <end position="291"/>
    </location>
</feature>
<dbReference type="InterPro" id="IPR050097">
    <property type="entry name" value="Ferredoxin-NADP_redctase_2"/>
</dbReference>
<keyword evidence="5" id="KW-0676">Redox-active center</keyword>
<evidence type="ECO:0000256" key="2">
    <source>
        <dbReference type="ARBA" id="ARBA00022827"/>
    </source>
</evidence>
<evidence type="ECO:0000256" key="5">
    <source>
        <dbReference type="ARBA" id="ARBA00023284"/>
    </source>
</evidence>
<keyword evidence="1" id="KW-0285">Flavoprotein</keyword>
<dbReference type="SUPFAM" id="SSF51905">
    <property type="entry name" value="FAD/NAD(P)-binding domain"/>
    <property type="match status" value="1"/>
</dbReference>
<dbReference type="PANTHER" id="PTHR48105">
    <property type="entry name" value="THIOREDOXIN REDUCTASE 1-RELATED-RELATED"/>
    <property type="match status" value="1"/>
</dbReference>
<dbReference type="PRINTS" id="PR00368">
    <property type="entry name" value="FADPNR"/>
</dbReference>
<keyword evidence="2" id="KW-0274">FAD</keyword>
<dbReference type="Gene3D" id="3.50.50.60">
    <property type="entry name" value="FAD/NAD(P)-binding domain"/>
    <property type="match status" value="2"/>
</dbReference>